<feature type="region of interest" description="Disordered" evidence="3">
    <location>
        <begin position="1"/>
        <end position="393"/>
    </location>
</feature>
<feature type="compositionally biased region" description="Polar residues" evidence="3">
    <location>
        <begin position="133"/>
        <end position="142"/>
    </location>
</feature>
<protein>
    <recommendedName>
        <fullName evidence="6">SPT2 chromatin protein</fullName>
    </recommendedName>
</protein>
<dbReference type="InterPro" id="IPR013256">
    <property type="entry name" value="Chromatin_SPT2"/>
</dbReference>
<organism evidence="4 5">
    <name type="scientific">Corynascus novoguineensis</name>
    <dbReference type="NCBI Taxonomy" id="1126955"/>
    <lineage>
        <taxon>Eukaryota</taxon>
        <taxon>Fungi</taxon>
        <taxon>Dikarya</taxon>
        <taxon>Ascomycota</taxon>
        <taxon>Pezizomycotina</taxon>
        <taxon>Sordariomycetes</taxon>
        <taxon>Sordariomycetidae</taxon>
        <taxon>Sordariales</taxon>
        <taxon>Chaetomiaceae</taxon>
        <taxon>Corynascus</taxon>
    </lineage>
</organism>
<sequence length="393" mass="42099">MPILDLIASITGEKPPVSPNPASRPTAPLPKRKAEDEIRSGGGKVARVDSLAEKQSRADGNSPKPSPRPAARSLGGSTDKQPLKPQSATDKRNVNGKPSASGGKAGNALTTSSASSKPLPTSSTGSKPLPSRPVTSRPNPTDSGPPKKRSYAEIMARAKANSEQREALGKIQHKTVERSLTMKERKELKAGDAKKAKLAVGKSTNGRPGVTSAAVRETGKAPGARNGPSSGLANTKKAAPVEEKKVKKAALATTGYTGTARPRPGAATAAKPGATSRPSSDRTRDRSRYGGPLSTSRRRYDEDDDLDDFIVDDEEEEEAAPGYGIAREYRYDSYEDESDMEAGISDIEDEEQLAESQARREDMEQEALEKRLKREKEERKRKFLEATKSKAGR</sequence>
<reference evidence="4" key="1">
    <citation type="journal article" date="2023" name="Mol. Phylogenet. Evol.">
        <title>Genome-scale phylogeny and comparative genomics of the fungal order Sordariales.</title>
        <authorList>
            <person name="Hensen N."/>
            <person name="Bonometti L."/>
            <person name="Westerberg I."/>
            <person name="Brannstrom I.O."/>
            <person name="Guillou S."/>
            <person name="Cros-Aarteil S."/>
            <person name="Calhoun S."/>
            <person name="Haridas S."/>
            <person name="Kuo A."/>
            <person name="Mondo S."/>
            <person name="Pangilinan J."/>
            <person name="Riley R."/>
            <person name="LaButti K."/>
            <person name="Andreopoulos B."/>
            <person name="Lipzen A."/>
            <person name="Chen C."/>
            <person name="Yan M."/>
            <person name="Daum C."/>
            <person name="Ng V."/>
            <person name="Clum A."/>
            <person name="Steindorff A."/>
            <person name="Ohm R.A."/>
            <person name="Martin F."/>
            <person name="Silar P."/>
            <person name="Natvig D.O."/>
            <person name="Lalanne C."/>
            <person name="Gautier V."/>
            <person name="Ament-Velasquez S.L."/>
            <person name="Kruys A."/>
            <person name="Hutchinson M.I."/>
            <person name="Powell A.J."/>
            <person name="Barry K."/>
            <person name="Miller A.N."/>
            <person name="Grigoriev I.V."/>
            <person name="Debuchy R."/>
            <person name="Gladieux P."/>
            <person name="Hiltunen Thoren M."/>
            <person name="Johannesson H."/>
        </authorList>
    </citation>
    <scope>NUCLEOTIDE SEQUENCE</scope>
    <source>
        <strain evidence="4">CBS 359.72</strain>
    </source>
</reference>
<dbReference type="SMART" id="SM00784">
    <property type="entry name" value="SPT2"/>
    <property type="match status" value="1"/>
</dbReference>
<feature type="compositionally biased region" description="Acidic residues" evidence="3">
    <location>
        <begin position="334"/>
        <end position="353"/>
    </location>
</feature>
<feature type="compositionally biased region" description="Basic and acidic residues" evidence="3">
    <location>
        <begin position="357"/>
        <end position="393"/>
    </location>
</feature>
<evidence type="ECO:0000256" key="2">
    <source>
        <dbReference type="ARBA" id="ARBA00023054"/>
    </source>
</evidence>
<reference evidence="4" key="2">
    <citation type="submission" date="2023-05" db="EMBL/GenBank/DDBJ databases">
        <authorList>
            <consortium name="Lawrence Berkeley National Laboratory"/>
            <person name="Steindorff A."/>
            <person name="Hensen N."/>
            <person name="Bonometti L."/>
            <person name="Westerberg I."/>
            <person name="Brannstrom I.O."/>
            <person name="Guillou S."/>
            <person name="Cros-Aarteil S."/>
            <person name="Calhoun S."/>
            <person name="Haridas S."/>
            <person name="Kuo A."/>
            <person name="Mondo S."/>
            <person name="Pangilinan J."/>
            <person name="Riley R."/>
            <person name="Labutti K."/>
            <person name="Andreopoulos B."/>
            <person name="Lipzen A."/>
            <person name="Chen C."/>
            <person name="Yanf M."/>
            <person name="Daum C."/>
            <person name="Ng V."/>
            <person name="Clum A."/>
            <person name="Ohm R."/>
            <person name="Martin F."/>
            <person name="Silar P."/>
            <person name="Natvig D."/>
            <person name="Lalanne C."/>
            <person name="Gautier V."/>
            <person name="Ament-Velasquez S.L."/>
            <person name="Kruys A."/>
            <person name="Hutchinson M.I."/>
            <person name="Powell A.J."/>
            <person name="Barry K."/>
            <person name="Miller A.N."/>
            <person name="Grigoriev I.V."/>
            <person name="Debuchy R."/>
            <person name="Gladieux P."/>
            <person name="Thoren M.H."/>
            <person name="Johannesson H."/>
        </authorList>
    </citation>
    <scope>NUCLEOTIDE SEQUENCE</scope>
    <source>
        <strain evidence="4">CBS 359.72</strain>
    </source>
</reference>
<dbReference type="Pfam" id="PF08243">
    <property type="entry name" value="SPT2"/>
    <property type="match status" value="1"/>
</dbReference>
<feature type="compositionally biased region" description="Basic and acidic residues" evidence="3">
    <location>
        <begin position="279"/>
        <end position="288"/>
    </location>
</feature>
<evidence type="ECO:0000256" key="3">
    <source>
        <dbReference type="SAM" id="MobiDB-lite"/>
    </source>
</evidence>
<dbReference type="Proteomes" id="UP001303647">
    <property type="component" value="Unassembled WGS sequence"/>
</dbReference>
<evidence type="ECO:0000313" key="4">
    <source>
        <dbReference type="EMBL" id="KAK4250399.1"/>
    </source>
</evidence>
<name>A0AAN7HTG9_9PEZI</name>
<feature type="compositionally biased region" description="Low complexity" evidence="3">
    <location>
        <begin position="249"/>
        <end position="278"/>
    </location>
</feature>
<comment type="caution">
    <text evidence="4">The sequence shown here is derived from an EMBL/GenBank/DDBJ whole genome shotgun (WGS) entry which is preliminary data.</text>
</comment>
<dbReference type="EMBL" id="MU857613">
    <property type="protein sequence ID" value="KAK4250399.1"/>
    <property type="molecule type" value="Genomic_DNA"/>
</dbReference>
<keyword evidence="2" id="KW-0175">Coiled coil</keyword>
<evidence type="ECO:0000256" key="1">
    <source>
        <dbReference type="ARBA" id="ARBA00006461"/>
    </source>
</evidence>
<proteinExistence type="inferred from homology"/>
<evidence type="ECO:0008006" key="6">
    <source>
        <dbReference type="Google" id="ProtNLM"/>
    </source>
</evidence>
<comment type="similarity">
    <text evidence="1">Belongs to the SPT2 family.</text>
</comment>
<keyword evidence="5" id="KW-1185">Reference proteome</keyword>
<feature type="compositionally biased region" description="Low complexity" evidence="3">
    <location>
        <begin position="108"/>
        <end position="124"/>
    </location>
</feature>
<dbReference type="AlphaFoldDB" id="A0AAN7HTG9"/>
<evidence type="ECO:0000313" key="5">
    <source>
        <dbReference type="Proteomes" id="UP001303647"/>
    </source>
</evidence>
<feature type="compositionally biased region" description="Acidic residues" evidence="3">
    <location>
        <begin position="302"/>
        <end position="319"/>
    </location>
</feature>
<feature type="compositionally biased region" description="Polar residues" evidence="3">
    <location>
        <begin position="75"/>
        <end position="88"/>
    </location>
</feature>
<feature type="compositionally biased region" description="Basic and acidic residues" evidence="3">
    <location>
        <begin position="160"/>
        <end position="195"/>
    </location>
</feature>
<feature type="compositionally biased region" description="Basic and acidic residues" evidence="3">
    <location>
        <begin position="46"/>
        <end position="57"/>
    </location>
</feature>
<accession>A0AAN7HTG9</accession>
<gene>
    <name evidence="4" type="ORF">C7999DRAFT_28983</name>
</gene>